<dbReference type="PANTHER" id="PTHR43133:SF50">
    <property type="entry name" value="ECF RNA POLYMERASE SIGMA FACTOR SIGM"/>
    <property type="match status" value="1"/>
</dbReference>
<dbReference type="NCBIfam" id="TIGR02937">
    <property type="entry name" value="sigma70-ECF"/>
    <property type="match status" value="1"/>
</dbReference>
<reference evidence="8" key="1">
    <citation type="submission" date="2023-06" db="EMBL/GenBank/DDBJ databases">
        <title>Draft genome sequence of Nocardioides sp. SOB77.</title>
        <authorList>
            <person name="Zhang G."/>
        </authorList>
    </citation>
    <scope>NUCLEOTIDE SEQUENCE</scope>
    <source>
        <strain evidence="8">SOB77</strain>
    </source>
</reference>
<dbReference type="Gene3D" id="1.10.10.10">
    <property type="entry name" value="Winged helix-like DNA-binding domain superfamily/Winged helix DNA-binding domain"/>
    <property type="match status" value="1"/>
</dbReference>
<feature type="domain" description="RNA polymerase sigma factor 70 region 4 type 2" evidence="7">
    <location>
        <begin position="102"/>
        <end position="154"/>
    </location>
</feature>
<accession>A0ABT8FHF3</accession>
<dbReference type="InterPro" id="IPR039425">
    <property type="entry name" value="RNA_pol_sigma-70-like"/>
</dbReference>
<evidence type="ECO:0000259" key="6">
    <source>
        <dbReference type="Pfam" id="PF04542"/>
    </source>
</evidence>
<dbReference type="InterPro" id="IPR013325">
    <property type="entry name" value="RNA_pol_sigma_r2"/>
</dbReference>
<evidence type="ECO:0000256" key="3">
    <source>
        <dbReference type="ARBA" id="ARBA00023082"/>
    </source>
</evidence>
<comment type="similarity">
    <text evidence="1">Belongs to the sigma-70 factor family. ECF subfamily.</text>
</comment>
<evidence type="ECO:0000256" key="2">
    <source>
        <dbReference type="ARBA" id="ARBA00023015"/>
    </source>
</evidence>
<evidence type="ECO:0000313" key="9">
    <source>
        <dbReference type="Proteomes" id="UP001168620"/>
    </source>
</evidence>
<evidence type="ECO:0000256" key="5">
    <source>
        <dbReference type="ARBA" id="ARBA00023163"/>
    </source>
</evidence>
<dbReference type="InterPro" id="IPR014284">
    <property type="entry name" value="RNA_pol_sigma-70_dom"/>
</dbReference>
<dbReference type="Proteomes" id="UP001168620">
    <property type="component" value="Unassembled WGS sequence"/>
</dbReference>
<keyword evidence="2" id="KW-0805">Transcription regulation</keyword>
<evidence type="ECO:0000259" key="7">
    <source>
        <dbReference type="Pfam" id="PF08281"/>
    </source>
</evidence>
<dbReference type="Pfam" id="PF04542">
    <property type="entry name" value="Sigma70_r2"/>
    <property type="match status" value="1"/>
</dbReference>
<dbReference type="InterPro" id="IPR014325">
    <property type="entry name" value="RNA_pol_sigma-E_actinobac"/>
</dbReference>
<dbReference type="Gene3D" id="1.10.1740.10">
    <property type="match status" value="1"/>
</dbReference>
<feature type="domain" description="RNA polymerase sigma-70 region 2" evidence="6">
    <location>
        <begin position="27"/>
        <end position="77"/>
    </location>
</feature>
<dbReference type="SUPFAM" id="SSF88946">
    <property type="entry name" value="Sigma2 domain of RNA polymerase sigma factors"/>
    <property type="match status" value="1"/>
</dbReference>
<dbReference type="CDD" id="cd06171">
    <property type="entry name" value="Sigma70_r4"/>
    <property type="match status" value="1"/>
</dbReference>
<sequence>MTDDDDDFTAFVAARWRTLVRAGLLLGCDLAEAEDLAQTTLVKCYLAWPRVAAADDRDAYVYRVLVNAHRQRRRRRWHGERPTEVLPDVPVADHGTAAGEADAVARALADLSADHREVVLLRFYLQLGETQIAEVLGVRPGTVKSRLSRALRRLSTNAHLTPLGPASEGDGAR</sequence>
<dbReference type="Pfam" id="PF08281">
    <property type="entry name" value="Sigma70_r4_2"/>
    <property type="match status" value="1"/>
</dbReference>
<dbReference type="NCBIfam" id="TIGR02983">
    <property type="entry name" value="SigE-fam_strep"/>
    <property type="match status" value="1"/>
</dbReference>
<evidence type="ECO:0000256" key="1">
    <source>
        <dbReference type="ARBA" id="ARBA00010641"/>
    </source>
</evidence>
<gene>
    <name evidence="8" type="ORF">QWY28_14265</name>
</gene>
<keyword evidence="5" id="KW-0804">Transcription</keyword>
<evidence type="ECO:0000256" key="4">
    <source>
        <dbReference type="ARBA" id="ARBA00023125"/>
    </source>
</evidence>
<name>A0ABT8FHF3_9ACTN</name>
<dbReference type="SUPFAM" id="SSF88659">
    <property type="entry name" value="Sigma3 and sigma4 domains of RNA polymerase sigma factors"/>
    <property type="match status" value="1"/>
</dbReference>
<dbReference type="InterPro" id="IPR007627">
    <property type="entry name" value="RNA_pol_sigma70_r2"/>
</dbReference>
<dbReference type="InterPro" id="IPR013324">
    <property type="entry name" value="RNA_pol_sigma_r3/r4-like"/>
</dbReference>
<comment type="caution">
    <text evidence="8">The sequence shown here is derived from an EMBL/GenBank/DDBJ whole genome shotgun (WGS) entry which is preliminary data.</text>
</comment>
<dbReference type="RefSeq" id="WP_300953222.1">
    <property type="nucleotide sequence ID" value="NZ_JAUHJQ010000005.1"/>
</dbReference>
<dbReference type="InterPro" id="IPR036388">
    <property type="entry name" value="WH-like_DNA-bd_sf"/>
</dbReference>
<keyword evidence="4" id="KW-0238">DNA-binding</keyword>
<dbReference type="InterPro" id="IPR013249">
    <property type="entry name" value="RNA_pol_sigma70_r4_t2"/>
</dbReference>
<dbReference type="EMBL" id="JAUHJQ010000005">
    <property type="protein sequence ID" value="MDN4174123.1"/>
    <property type="molecule type" value="Genomic_DNA"/>
</dbReference>
<protein>
    <submittedName>
        <fullName evidence="8">SigE family RNA polymerase sigma factor</fullName>
    </submittedName>
</protein>
<evidence type="ECO:0000313" key="8">
    <source>
        <dbReference type="EMBL" id="MDN4174123.1"/>
    </source>
</evidence>
<proteinExistence type="inferred from homology"/>
<keyword evidence="3" id="KW-0731">Sigma factor</keyword>
<keyword evidence="9" id="KW-1185">Reference proteome</keyword>
<dbReference type="PANTHER" id="PTHR43133">
    <property type="entry name" value="RNA POLYMERASE ECF-TYPE SIGMA FACTO"/>
    <property type="match status" value="1"/>
</dbReference>
<organism evidence="8 9">
    <name type="scientific">Nocardioides oceani</name>
    <dbReference type="NCBI Taxonomy" id="3058369"/>
    <lineage>
        <taxon>Bacteria</taxon>
        <taxon>Bacillati</taxon>
        <taxon>Actinomycetota</taxon>
        <taxon>Actinomycetes</taxon>
        <taxon>Propionibacteriales</taxon>
        <taxon>Nocardioidaceae</taxon>
        <taxon>Nocardioides</taxon>
    </lineage>
</organism>